<dbReference type="Pfam" id="PF03106">
    <property type="entry name" value="WRKY"/>
    <property type="match status" value="1"/>
</dbReference>
<dbReference type="GO" id="GO:0043565">
    <property type="term" value="F:sequence-specific DNA binding"/>
    <property type="evidence" value="ECO:0007669"/>
    <property type="project" value="InterPro"/>
</dbReference>
<dbReference type="EMBL" id="JAXQNO010000013">
    <property type="protein sequence ID" value="KAK4785912.1"/>
    <property type="molecule type" value="Genomic_DNA"/>
</dbReference>
<dbReference type="GO" id="GO:0042742">
    <property type="term" value="P:defense response to bacterium"/>
    <property type="evidence" value="ECO:0007669"/>
    <property type="project" value="UniProtKB-ARBA"/>
</dbReference>
<evidence type="ECO:0000256" key="4">
    <source>
        <dbReference type="ARBA" id="ARBA00023163"/>
    </source>
</evidence>
<feature type="region of interest" description="Disordered" evidence="6">
    <location>
        <begin position="207"/>
        <end position="237"/>
    </location>
</feature>
<dbReference type="InterPro" id="IPR036576">
    <property type="entry name" value="WRKY_dom_sf"/>
</dbReference>
<accession>A0AAN7R146</accession>
<gene>
    <name evidence="8" type="ORF">SAY86_002601</name>
</gene>
<sequence length="323" mass="36680">MNTASLGRSPGLPFAIEGNPFLDTSLDLKINSFGNPENHNPMGDAAREDDDGDIRRQGLSPKQKDIVSVEEFNRITAENKKLTEMLCRYGDLQSQMVPRKRKLEEYEWDNVIKICENSANSDEELYLRTQESTRTKVSRVYVQVDPSDMSLNVKDGYHWRKYGQKVTRDNPSPRAYFKCSFAPCCPVKKKVQRSVNNPSLLVATYEGEHNHRSPAEPKITSQSFTSKGQPNPVLVTPNPSSHKTNFAWYSNPIAALDLFQSPRQITNRLAKQPVHETNSEADSIKQLLVQQMVSSLTKDPNFAEALVTKISERIFEQEIQEFV</sequence>
<evidence type="ECO:0000256" key="2">
    <source>
        <dbReference type="ARBA" id="ARBA00023015"/>
    </source>
</evidence>
<dbReference type="GO" id="GO:0005634">
    <property type="term" value="C:nucleus"/>
    <property type="evidence" value="ECO:0007669"/>
    <property type="project" value="UniProtKB-SubCell"/>
</dbReference>
<dbReference type="GO" id="GO:0003700">
    <property type="term" value="F:DNA-binding transcription factor activity"/>
    <property type="evidence" value="ECO:0007669"/>
    <property type="project" value="InterPro"/>
</dbReference>
<evidence type="ECO:0000256" key="3">
    <source>
        <dbReference type="ARBA" id="ARBA00023125"/>
    </source>
</evidence>
<feature type="region of interest" description="Disordered" evidence="6">
    <location>
        <begin position="32"/>
        <end position="60"/>
    </location>
</feature>
<dbReference type="PANTHER" id="PTHR31429">
    <property type="entry name" value="WRKY TRANSCRIPTION FACTOR 36-RELATED"/>
    <property type="match status" value="1"/>
</dbReference>
<dbReference type="PANTHER" id="PTHR31429:SF76">
    <property type="entry name" value="WRKY FAMILY TRANSCRIPTION FACTOR-RELATED"/>
    <property type="match status" value="1"/>
</dbReference>
<dbReference type="SUPFAM" id="SSF118290">
    <property type="entry name" value="WRKY DNA-binding domain"/>
    <property type="match status" value="1"/>
</dbReference>
<evidence type="ECO:0000256" key="1">
    <source>
        <dbReference type="ARBA" id="ARBA00004123"/>
    </source>
</evidence>
<keyword evidence="5" id="KW-0539">Nucleus</keyword>
<dbReference type="FunFam" id="2.20.25.80:FF:000008">
    <property type="entry name" value="WRKY transcription factor 40"/>
    <property type="match status" value="1"/>
</dbReference>
<evidence type="ECO:0000313" key="8">
    <source>
        <dbReference type="EMBL" id="KAK4785912.1"/>
    </source>
</evidence>
<dbReference type="GO" id="GO:0050832">
    <property type="term" value="P:defense response to fungus"/>
    <property type="evidence" value="ECO:0007669"/>
    <property type="project" value="UniProtKB-ARBA"/>
</dbReference>
<keyword evidence="4" id="KW-0804">Transcription</keyword>
<organism evidence="8 9">
    <name type="scientific">Trapa natans</name>
    <name type="common">Water chestnut</name>
    <dbReference type="NCBI Taxonomy" id="22666"/>
    <lineage>
        <taxon>Eukaryota</taxon>
        <taxon>Viridiplantae</taxon>
        <taxon>Streptophyta</taxon>
        <taxon>Embryophyta</taxon>
        <taxon>Tracheophyta</taxon>
        <taxon>Spermatophyta</taxon>
        <taxon>Magnoliopsida</taxon>
        <taxon>eudicotyledons</taxon>
        <taxon>Gunneridae</taxon>
        <taxon>Pentapetalae</taxon>
        <taxon>rosids</taxon>
        <taxon>malvids</taxon>
        <taxon>Myrtales</taxon>
        <taxon>Lythraceae</taxon>
        <taxon>Trapa</taxon>
    </lineage>
</organism>
<dbReference type="PROSITE" id="PS50811">
    <property type="entry name" value="WRKY"/>
    <property type="match status" value="1"/>
</dbReference>
<dbReference type="GO" id="GO:0031347">
    <property type="term" value="P:regulation of defense response"/>
    <property type="evidence" value="ECO:0007669"/>
    <property type="project" value="UniProtKB-ARBA"/>
</dbReference>
<evidence type="ECO:0000313" key="9">
    <source>
        <dbReference type="Proteomes" id="UP001346149"/>
    </source>
</evidence>
<dbReference type="GO" id="GO:0009751">
    <property type="term" value="P:response to salicylic acid"/>
    <property type="evidence" value="ECO:0007669"/>
    <property type="project" value="UniProtKB-ARBA"/>
</dbReference>
<dbReference type="AlphaFoldDB" id="A0AAN7R146"/>
<keyword evidence="9" id="KW-1185">Reference proteome</keyword>
<feature type="domain" description="WRKY" evidence="7">
    <location>
        <begin position="155"/>
        <end position="214"/>
    </location>
</feature>
<keyword evidence="3" id="KW-0238">DNA-binding</keyword>
<comment type="caution">
    <text evidence="8">The sequence shown here is derived from an EMBL/GenBank/DDBJ whole genome shotgun (WGS) entry which is preliminary data.</text>
</comment>
<feature type="compositionally biased region" description="Polar residues" evidence="6">
    <location>
        <begin position="219"/>
        <end position="229"/>
    </location>
</feature>
<evidence type="ECO:0000256" key="6">
    <source>
        <dbReference type="SAM" id="MobiDB-lite"/>
    </source>
</evidence>
<keyword evidence="2" id="KW-0805">Transcription regulation</keyword>
<proteinExistence type="predicted"/>
<protein>
    <recommendedName>
        <fullName evidence="7">WRKY domain-containing protein</fullName>
    </recommendedName>
</protein>
<reference evidence="8 9" key="1">
    <citation type="journal article" date="2023" name="Hortic Res">
        <title>Pangenome of water caltrop reveals structural variations and asymmetric subgenome divergence after allopolyploidization.</title>
        <authorList>
            <person name="Zhang X."/>
            <person name="Chen Y."/>
            <person name="Wang L."/>
            <person name="Yuan Y."/>
            <person name="Fang M."/>
            <person name="Shi L."/>
            <person name="Lu R."/>
            <person name="Comes H.P."/>
            <person name="Ma Y."/>
            <person name="Chen Y."/>
            <person name="Huang G."/>
            <person name="Zhou Y."/>
            <person name="Zheng Z."/>
            <person name="Qiu Y."/>
        </authorList>
    </citation>
    <scope>NUCLEOTIDE SEQUENCE [LARGE SCALE GENOMIC DNA]</scope>
    <source>
        <strain evidence="8">F231</strain>
    </source>
</reference>
<dbReference type="Gene3D" id="2.20.25.80">
    <property type="entry name" value="WRKY domain"/>
    <property type="match status" value="1"/>
</dbReference>
<dbReference type="InterPro" id="IPR003657">
    <property type="entry name" value="WRKY_dom"/>
</dbReference>
<dbReference type="InterPro" id="IPR044810">
    <property type="entry name" value="WRKY_plant"/>
</dbReference>
<evidence type="ECO:0000256" key="5">
    <source>
        <dbReference type="ARBA" id="ARBA00023242"/>
    </source>
</evidence>
<dbReference type="Proteomes" id="UP001346149">
    <property type="component" value="Unassembled WGS sequence"/>
</dbReference>
<name>A0AAN7R146_TRANT</name>
<evidence type="ECO:0000259" key="7">
    <source>
        <dbReference type="PROSITE" id="PS50811"/>
    </source>
</evidence>
<comment type="subcellular location">
    <subcellularLocation>
        <location evidence="1">Nucleus</location>
    </subcellularLocation>
</comment>
<dbReference type="SMART" id="SM00774">
    <property type="entry name" value="WRKY"/>
    <property type="match status" value="1"/>
</dbReference>
<dbReference type="GO" id="GO:0002237">
    <property type="term" value="P:response to molecule of bacterial origin"/>
    <property type="evidence" value="ECO:0007669"/>
    <property type="project" value="UniProtKB-ARBA"/>
</dbReference>